<dbReference type="GO" id="GO:0006281">
    <property type="term" value="P:DNA repair"/>
    <property type="evidence" value="ECO:0007669"/>
    <property type="project" value="UniProtKB-UniRule"/>
</dbReference>
<feature type="region of interest" description="Disordered" evidence="8">
    <location>
        <begin position="181"/>
        <end position="213"/>
    </location>
</feature>
<dbReference type="Pfam" id="PF08743">
    <property type="entry name" value="Nse4_C"/>
    <property type="match status" value="1"/>
</dbReference>
<feature type="region of interest" description="Disordered" evidence="8">
    <location>
        <begin position="1"/>
        <end position="88"/>
    </location>
</feature>
<keyword evidence="12" id="KW-1185">Reference proteome</keyword>
<feature type="compositionally biased region" description="Basic and acidic residues" evidence="8">
    <location>
        <begin position="70"/>
        <end position="88"/>
    </location>
</feature>
<evidence type="ECO:0000256" key="7">
    <source>
        <dbReference type="RuleBase" id="RU365071"/>
    </source>
</evidence>
<comment type="subcellular location">
    <subcellularLocation>
        <location evidence="1 7">Nucleus</location>
    </subcellularLocation>
</comment>
<evidence type="ECO:0000256" key="5">
    <source>
        <dbReference type="ARBA" id="ARBA00023204"/>
    </source>
</evidence>
<sequence>MARFAQSQLDEATTYSSGPPSSPDSSSDKENRQRSVNKRSTAQMPSRNDQSKRRRLTDRTSNIQSQGLSQRKDVRFYDPDQPEEERRRVRKTYRDLTSDFNDSRTEYMQPGNDGILKTLETANGLFAKVKQTSDATIDSRLLVNAADLTHKKTAQLALGDSSAGIDVDEFVSKCISYMRRGPDLADEGSAQRRQRYRQTQRDPNDGDEGDSGDAMNWDWLGRMACLRHNSRPAVSGFLLGPLSVQKRTRQNIQRSGRERFDATQAIQPQDLAQEDLGQKENLNLTAMCSQINQLLNKTIQDIEYQVNSILNEEPDPTEARVLEVMHEHHTSPTGGVCLFRFCIDPESFGQSVENLFYVSFLVRDGHAGVSMSDRGTPTLYHAVPYPPHEAQAKRIQKYQAIFSLDFETWRDIVEEFDIKECIIPHREETREGTGQTWYG</sequence>
<evidence type="ECO:0000256" key="8">
    <source>
        <dbReference type="SAM" id="MobiDB-lite"/>
    </source>
</evidence>
<keyword evidence="4 7" id="KW-0233">DNA recombination</keyword>
<evidence type="ECO:0000256" key="3">
    <source>
        <dbReference type="ARBA" id="ARBA00022763"/>
    </source>
</evidence>
<dbReference type="InterPro" id="IPR029225">
    <property type="entry name" value="Nse4_Nse3-bd"/>
</dbReference>
<dbReference type="InterPro" id="IPR027786">
    <property type="entry name" value="Nse4/EID"/>
</dbReference>
<feature type="compositionally biased region" description="Low complexity" evidence="8">
    <location>
        <begin position="16"/>
        <end position="25"/>
    </location>
</feature>
<accession>A0A1Q5UB22</accession>
<evidence type="ECO:0000256" key="6">
    <source>
        <dbReference type="ARBA" id="ARBA00023242"/>
    </source>
</evidence>
<reference evidence="11 12" key="1">
    <citation type="submission" date="2016-10" db="EMBL/GenBank/DDBJ databases">
        <title>Genome sequence of the ascomycete fungus Penicillium subrubescens.</title>
        <authorList>
            <person name="De Vries R.P."/>
            <person name="Peng M."/>
            <person name="Dilokpimol A."/>
            <person name="Hilden K."/>
            <person name="Makela M.R."/>
            <person name="Grigoriev I."/>
            <person name="Riley R."/>
            <person name="Granchi Z."/>
        </authorList>
    </citation>
    <scope>NUCLEOTIDE SEQUENCE [LARGE SCALE GENOMIC DNA]</scope>
    <source>
        <strain evidence="11 12">CBS 132785</strain>
    </source>
</reference>
<comment type="function">
    <text evidence="7">Component of the SMC5-SMC6 complex, that promotes sister chromatid alignment after DNA damage and facilitates double-stranded DNA breaks (DSBs) repair via homologous recombination between sister chromatids.</text>
</comment>
<proteinExistence type="inferred from homology"/>
<dbReference type="InterPro" id="IPR014854">
    <property type="entry name" value="Nse4_C"/>
</dbReference>
<feature type="domain" description="Nse4/EID protein Nse3/MAGE-binding" evidence="10">
    <location>
        <begin position="138"/>
        <end position="181"/>
    </location>
</feature>
<dbReference type="GO" id="GO:0006310">
    <property type="term" value="P:DNA recombination"/>
    <property type="evidence" value="ECO:0007669"/>
    <property type="project" value="UniProtKB-UniRule"/>
</dbReference>
<dbReference type="GO" id="GO:0005634">
    <property type="term" value="C:nucleus"/>
    <property type="evidence" value="ECO:0007669"/>
    <property type="project" value="UniProtKB-SubCell"/>
</dbReference>
<dbReference type="EMBL" id="MNBE01000474">
    <property type="protein sequence ID" value="OKP09674.1"/>
    <property type="molecule type" value="Genomic_DNA"/>
</dbReference>
<feature type="compositionally biased region" description="Polar residues" evidence="8">
    <location>
        <begin position="1"/>
        <end position="15"/>
    </location>
</feature>
<name>A0A1Q5UB22_9EURO</name>
<evidence type="ECO:0000256" key="4">
    <source>
        <dbReference type="ARBA" id="ARBA00023172"/>
    </source>
</evidence>
<gene>
    <name evidence="11" type="ORF">PENSUB_4945</name>
</gene>
<keyword evidence="5 7" id="KW-0234">DNA repair</keyword>
<comment type="similarity">
    <text evidence="2 7">Belongs to the NSE4 family.</text>
</comment>
<dbReference type="AlphaFoldDB" id="A0A1Q5UB22"/>
<evidence type="ECO:0000313" key="11">
    <source>
        <dbReference type="EMBL" id="OKP09674.1"/>
    </source>
</evidence>
<evidence type="ECO:0000256" key="2">
    <source>
        <dbReference type="ARBA" id="ARBA00008997"/>
    </source>
</evidence>
<dbReference type="PANTHER" id="PTHR16140:SF0">
    <property type="entry name" value="NON-STRUCTURAL MAINTENANCE OF CHROMOSOMES ELEMENT 4"/>
    <property type="match status" value="1"/>
</dbReference>
<dbReference type="Proteomes" id="UP000186955">
    <property type="component" value="Unassembled WGS sequence"/>
</dbReference>
<evidence type="ECO:0000259" key="10">
    <source>
        <dbReference type="Pfam" id="PF15412"/>
    </source>
</evidence>
<dbReference type="STRING" id="1316194.A0A1Q5UB22"/>
<evidence type="ECO:0000259" key="9">
    <source>
        <dbReference type="Pfam" id="PF08743"/>
    </source>
</evidence>
<organism evidence="11 12">
    <name type="scientific">Penicillium subrubescens</name>
    <dbReference type="NCBI Taxonomy" id="1316194"/>
    <lineage>
        <taxon>Eukaryota</taxon>
        <taxon>Fungi</taxon>
        <taxon>Dikarya</taxon>
        <taxon>Ascomycota</taxon>
        <taxon>Pezizomycotina</taxon>
        <taxon>Eurotiomycetes</taxon>
        <taxon>Eurotiomycetidae</taxon>
        <taxon>Eurotiales</taxon>
        <taxon>Aspergillaceae</taxon>
        <taxon>Penicillium</taxon>
    </lineage>
</organism>
<evidence type="ECO:0000313" key="12">
    <source>
        <dbReference type="Proteomes" id="UP000186955"/>
    </source>
</evidence>
<dbReference type="OrthoDB" id="361242at2759"/>
<dbReference type="Pfam" id="PF15412">
    <property type="entry name" value="Nse4-Nse3_bdg"/>
    <property type="match status" value="1"/>
</dbReference>
<comment type="subunit">
    <text evidence="7">Component of the SMC5-SMC6 complex.</text>
</comment>
<keyword evidence="6 7" id="KW-0539">Nucleus</keyword>
<comment type="caution">
    <text evidence="11">The sequence shown here is derived from an EMBL/GenBank/DDBJ whole genome shotgun (WGS) entry which is preliminary data.</text>
</comment>
<feature type="compositionally biased region" description="Polar residues" evidence="8">
    <location>
        <begin position="38"/>
        <end position="48"/>
    </location>
</feature>
<dbReference type="PANTHER" id="PTHR16140">
    <property type="entry name" value="NON-STRUCTURAL MAINTENANCE OF CHROMOSOMES ELEMENT 4"/>
    <property type="match status" value="1"/>
</dbReference>
<evidence type="ECO:0000256" key="1">
    <source>
        <dbReference type="ARBA" id="ARBA00004123"/>
    </source>
</evidence>
<feature type="compositionally biased region" description="Polar residues" evidence="8">
    <location>
        <begin position="59"/>
        <end position="69"/>
    </location>
</feature>
<keyword evidence="3 7" id="KW-0227">DNA damage</keyword>
<dbReference type="GO" id="GO:0030915">
    <property type="term" value="C:Smc5-Smc6 complex"/>
    <property type="evidence" value="ECO:0007669"/>
    <property type="project" value="UniProtKB-UniRule"/>
</dbReference>
<feature type="domain" description="Non-structural maintenance of chromosome element 4 C-terminal" evidence="9">
    <location>
        <begin position="336"/>
        <end position="423"/>
    </location>
</feature>
<protein>
    <recommendedName>
        <fullName evidence="7">Non-structural maintenance of chromosomes element 4</fullName>
    </recommendedName>
</protein>